<dbReference type="PANTHER" id="PTHR39321:SF3">
    <property type="entry name" value="PHOSPHOPANTETHEINE ADENYLYLTRANSFERASE"/>
    <property type="match status" value="1"/>
</dbReference>
<gene>
    <name evidence="11 13" type="primary">nadD</name>
    <name evidence="13" type="ORF">PSECIP111951_01283</name>
</gene>
<dbReference type="CDD" id="cd02165">
    <property type="entry name" value="NMNAT"/>
    <property type="match status" value="1"/>
</dbReference>
<keyword evidence="5 11" id="KW-0808">Transferase</keyword>
<evidence type="ECO:0000256" key="1">
    <source>
        <dbReference type="ARBA" id="ARBA00002324"/>
    </source>
</evidence>
<feature type="domain" description="Cytidyltransferase-like" evidence="12">
    <location>
        <begin position="4"/>
        <end position="181"/>
    </location>
</feature>
<evidence type="ECO:0000256" key="3">
    <source>
        <dbReference type="ARBA" id="ARBA00009014"/>
    </source>
</evidence>
<dbReference type="GO" id="GO:0004515">
    <property type="term" value="F:nicotinate-nucleotide adenylyltransferase activity"/>
    <property type="evidence" value="ECO:0007669"/>
    <property type="project" value="UniProtKB-EC"/>
</dbReference>
<comment type="caution">
    <text evidence="13">The sequence shown here is derived from an EMBL/GenBank/DDBJ whole genome shotgun (WGS) entry which is preliminary data.</text>
</comment>
<evidence type="ECO:0000259" key="12">
    <source>
        <dbReference type="Pfam" id="PF01467"/>
    </source>
</evidence>
<dbReference type="Pfam" id="PF01467">
    <property type="entry name" value="CTP_transf_like"/>
    <property type="match status" value="1"/>
</dbReference>
<evidence type="ECO:0000256" key="10">
    <source>
        <dbReference type="ARBA" id="ARBA00048721"/>
    </source>
</evidence>
<evidence type="ECO:0000256" key="9">
    <source>
        <dbReference type="ARBA" id="ARBA00023027"/>
    </source>
</evidence>
<name>A0ABN8UJ13_9GAMM</name>
<sequence length="209" mass="24019">MIALFGGTFDPIHLGHLNMAHQCVEELKLTQLYFLPCAVPVHKMQPGITDAHRLAMLSLATKDNTKFSIDRREITRQGPSYSLLSLRECRAEHPNTPLLFLMGMDSFNSLPSWFEWQEITSLCHIIVYQRPYERLSNQAKLAQYLKVSKTSHIEALNQQIGGLCYFLTGSTFNAASSDIRKRIKNSENMKHLLNSRVIDYINEYHLYAE</sequence>
<evidence type="ECO:0000313" key="14">
    <source>
        <dbReference type="Proteomes" id="UP001152485"/>
    </source>
</evidence>
<organism evidence="13 14">
    <name type="scientific">Pseudoalteromonas holothuriae</name>
    <dbReference type="NCBI Taxonomy" id="2963714"/>
    <lineage>
        <taxon>Bacteria</taxon>
        <taxon>Pseudomonadati</taxon>
        <taxon>Pseudomonadota</taxon>
        <taxon>Gammaproteobacteria</taxon>
        <taxon>Alteromonadales</taxon>
        <taxon>Pseudoalteromonadaceae</taxon>
        <taxon>Pseudoalteromonas</taxon>
    </lineage>
</organism>
<proteinExistence type="inferred from homology"/>
<evidence type="ECO:0000256" key="2">
    <source>
        <dbReference type="ARBA" id="ARBA00005019"/>
    </source>
</evidence>
<evidence type="ECO:0000256" key="8">
    <source>
        <dbReference type="ARBA" id="ARBA00022840"/>
    </source>
</evidence>
<keyword evidence="8 11" id="KW-0067">ATP-binding</keyword>
<reference evidence="13 14" key="1">
    <citation type="submission" date="2022-07" db="EMBL/GenBank/DDBJ databases">
        <authorList>
            <person name="Criscuolo A."/>
        </authorList>
    </citation>
    <scope>NUCLEOTIDE SEQUENCE [LARGE SCALE GENOMIC DNA]</scope>
    <source>
        <strain evidence="14">CIP 111951</strain>
    </source>
</reference>
<dbReference type="PANTHER" id="PTHR39321">
    <property type="entry name" value="NICOTINATE-NUCLEOTIDE ADENYLYLTRANSFERASE-RELATED"/>
    <property type="match status" value="1"/>
</dbReference>
<dbReference type="SUPFAM" id="SSF52374">
    <property type="entry name" value="Nucleotidylyl transferase"/>
    <property type="match status" value="1"/>
</dbReference>
<dbReference type="InterPro" id="IPR014729">
    <property type="entry name" value="Rossmann-like_a/b/a_fold"/>
</dbReference>
<dbReference type="Gene3D" id="3.40.50.620">
    <property type="entry name" value="HUPs"/>
    <property type="match status" value="1"/>
</dbReference>
<evidence type="ECO:0000256" key="7">
    <source>
        <dbReference type="ARBA" id="ARBA00022741"/>
    </source>
</evidence>
<keyword evidence="9 11" id="KW-0520">NAD</keyword>
<dbReference type="RefSeq" id="WP_261592456.1">
    <property type="nucleotide sequence ID" value="NZ_CAMAPD010000005.1"/>
</dbReference>
<evidence type="ECO:0000313" key="13">
    <source>
        <dbReference type="EMBL" id="CAH9055634.1"/>
    </source>
</evidence>
<accession>A0ABN8UJ13</accession>
<keyword evidence="7 11" id="KW-0547">Nucleotide-binding</keyword>
<comment type="similarity">
    <text evidence="3 11">Belongs to the NadD family.</text>
</comment>
<dbReference type="InterPro" id="IPR004821">
    <property type="entry name" value="Cyt_trans-like"/>
</dbReference>
<dbReference type="NCBIfam" id="TIGR00125">
    <property type="entry name" value="cyt_tran_rel"/>
    <property type="match status" value="1"/>
</dbReference>
<dbReference type="NCBIfam" id="NF000839">
    <property type="entry name" value="PRK00071.1-1"/>
    <property type="match status" value="1"/>
</dbReference>
<keyword evidence="6 11" id="KW-0548">Nucleotidyltransferase</keyword>
<comment type="catalytic activity">
    <reaction evidence="10 11">
        <text>nicotinate beta-D-ribonucleotide + ATP + H(+) = deamido-NAD(+) + diphosphate</text>
        <dbReference type="Rhea" id="RHEA:22860"/>
        <dbReference type="ChEBI" id="CHEBI:15378"/>
        <dbReference type="ChEBI" id="CHEBI:30616"/>
        <dbReference type="ChEBI" id="CHEBI:33019"/>
        <dbReference type="ChEBI" id="CHEBI:57502"/>
        <dbReference type="ChEBI" id="CHEBI:58437"/>
        <dbReference type="EC" id="2.7.7.18"/>
    </reaction>
</comment>
<dbReference type="InterPro" id="IPR005248">
    <property type="entry name" value="NadD/NMNAT"/>
</dbReference>
<evidence type="ECO:0000256" key="11">
    <source>
        <dbReference type="HAMAP-Rule" id="MF_00244"/>
    </source>
</evidence>
<dbReference type="NCBIfam" id="TIGR00482">
    <property type="entry name" value="nicotinate (nicotinamide) nucleotide adenylyltransferase"/>
    <property type="match status" value="1"/>
</dbReference>
<evidence type="ECO:0000256" key="4">
    <source>
        <dbReference type="ARBA" id="ARBA00022642"/>
    </source>
</evidence>
<evidence type="ECO:0000256" key="6">
    <source>
        <dbReference type="ARBA" id="ARBA00022695"/>
    </source>
</evidence>
<dbReference type="NCBIfam" id="NF000840">
    <property type="entry name" value="PRK00071.1-3"/>
    <property type="match status" value="1"/>
</dbReference>
<evidence type="ECO:0000256" key="5">
    <source>
        <dbReference type="ARBA" id="ARBA00022679"/>
    </source>
</evidence>
<dbReference type="EC" id="2.7.7.18" evidence="11"/>
<dbReference type="HAMAP" id="MF_00244">
    <property type="entry name" value="NaMN_adenylyltr"/>
    <property type="match status" value="1"/>
</dbReference>
<dbReference type="Proteomes" id="UP001152485">
    <property type="component" value="Unassembled WGS sequence"/>
</dbReference>
<comment type="function">
    <text evidence="1 11">Catalyzes the reversible adenylation of nicotinate mononucleotide (NaMN) to nicotinic acid adenine dinucleotide (NaAD).</text>
</comment>
<dbReference type="EMBL" id="CAMAPD010000005">
    <property type="protein sequence ID" value="CAH9055634.1"/>
    <property type="molecule type" value="Genomic_DNA"/>
</dbReference>
<protein>
    <recommendedName>
        <fullName evidence="11">Probable nicotinate-nucleotide adenylyltransferase</fullName>
        <ecNumber evidence="11">2.7.7.18</ecNumber>
    </recommendedName>
    <alternativeName>
        <fullName evidence="11">Deamido-NAD(+) diphosphorylase</fullName>
    </alternativeName>
    <alternativeName>
        <fullName evidence="11">Deamido-NAD(+) pyrophosphorylase</fullName>
    </alternativeName>
    <alternativeName>
        <fullName evidence="11">Nicotinate mononucleotide adenylyltransferase</fullName>
        <shortName evidence="11">NaMN adenylyltransferase</shortName>
    </alternativeName>
</protein>
<comment type="pathway">
    <text evidence="2 11">Cofactor biosynthesis; NAD(+) biosynthesis; deamido-NAD(+) from nicotinate D-ribonucleotide: step 1/1.</text>
</comment>
<keyword evidence="4 11" id="KW-0662">Pyridine nucleotide biosynthesis</keyword>